<accession>A0A1J8PXZ6</accession>
<proteinExistence type="predicted"/>
<feature type="transmembrane region" description="Helical" evidence="5">
    <location>
        <begin position="193"/>
        <end position="216"/>
    </location>
</feature>
<dbReference type="GO" id="GO:0022857">
    <property type="term" value="F:transmembrane transporter activity"/>
    <property type="evidence" value="ECO:0007669"/>
    <property type="project" value="InterPro"/>
</dbReference>
<evidence type="ECO:0000256" key="1">
    <source>
        <dbReference type="ARBA" id="ARBA00004141"/>
    </source>
</evidence>
<feature type="transmembrane region" description="Helical" evidence="5">
    <location>
        <begin position="161"/>
        <end position="181"/>
    </location>
</feature>
<feature type="transmembrane region" description="Helical" evidence="5">
    <location>
        <begin position="127"/>
        <end position="149"/>
    </location>
</feature>
<dbReference type="PANTHER" id="PTHR23507:SF1">
    <property type="entry name" value="FI18259P1-RELATED"/>
    <property type="match status" value="1"/>
</dbReference>
<name>A0A1J8PXZ6_9AGAM</name>
<protein>
    <recommendedName>
        <fullName evidence="8">Major facilitator superfamily (MFS) profile domain-containing protein</fullName>
    </recommendedName>
</protein>
<keyword evidence="4 5" id="KW-0472">Membrane</keyword>
<reference evidence="6 7" key="1">
    <citation type="submission" date="2016-03" db="EMBL/GenBank/DDBJ databases">
        <title>Comparative genomics of the ectomycorrhizal sister species Rhizopogon vinicolor and Rhizopogon vesiculosus (Basidiomycota: Boletales) reveals a divergence of the mating type B locus.</title>
        <authorList>
            <person name="Mujic A.B."/>
            <person name="Kuo A."/>
            <person name="Tritt A."/>
            <person name="Lipzen A."/>
            <person name="Chen C."/>
            <person name="Johnson J."/>
            <person name="Sharma A."/>
            <person name="Barry K."/>
            <person name="Grigoriev I.V."/>
            <person name="Spatafora J.W."/>
        </authorList>
    </citation>
    <scope>NUCLEOTIDE SEQUENCE [LARGE SCALE GENOMIC DNA]</scope>
    <source>
        <strain evidence="6 7">AM-OR11-056</strain>
    </source>
</reference>
<dbReference type="InterPro" id="IPR011701">
    <property type="entry name" value="MFS"/>
</dbReference>
<feature type="transmembrane region" description="Helical" evidence="5">
    <location>
        <begin position="458"/>
        <end position="482"/>
    </location>
</feature>
<dbReference type="SUPFAM" id="SSF103473">
    <property type="entry name" value="MFS general substrate transporter"/>
    <property type="match status" value="1"/>
</dbReference>
<dbReference type="EMBL" id="LVVM01003847">
    <property type="protein sequence ID" value="OJA14174.1"/>
    <property type="molecule type" value="Genomic_DNA"/>
</dbReference>
<evidence type="ECO:0000313" key="6">
    <source>
        <dbReference type="EMBL" id="OJA14174.1"/>
    </source>
</evidence>
<sequence>MASIPDISRSTSEHDALLPERQHALSYNQFSPLTLLIPLAVVTRLTSTLPATTLLAVIQAAICRLWLTLNGTLPPDGHLSKELCAVPEVDKWRVTVISTLSILDWLGGIVACSAISFISSRLGRKPAILGVVAASILEYTLLVCSQYLPAWLGASTLVASLFLRMFTGPWAVTFIVNVYAVDISSAEERTPNLSVINGWATLGQAISFAIGGLITTKTNDPLIVYYISVAILGMTFIYVSAFLPESFPKEKRDALRRQQLARQNVDASARQSSLNRLISMIAVPFEPLKQLAPTRRADGRRNWRVAFCAIHIIIATLADAVAPIALLLLYVTKYGYNPAQTRTRLMTSNLSTVFTLTWMIPRLIRVLRPIYATQVVPPEDQQDSGDETVVSTSTDLLDVHITIISWVVNAVAFIMAATTSTHVLHLIAATIIGFSSAHSPIFRSLVVSSVNPLKQGEVLAAIEMISGIGVFLSPVVMGSILTATGSKLPMLIFYIHAAIVIAAASLLFLIRDSDRYQKPRRTQD</sequence>
<feature type="transmembrane region" description="Helical" evidence="5">
    <location>
        <begin position="396"/>
        <end position="417"/>
    </location>
</feature>
<keyword evidence="2 5" id="KW-0812">Transmembrane</keyword>
<feature type="transmembrane region" description="Helical" evidence="5">
    <location>
        <begin position="488"/>
        <end position="510"/>
    </location>
</feature>
<evidence type="ECO:0000313" key="7">
    <source>
        <dbReference type="Proteomes" id="UP000183567"/>
    </source>
</evidence>
<gene>
    <name evidence="6" type="ORF">AZE42_11035</name>
</gene>
<dbReference type="Proteomes" id="UP000183567">
    <property type="component" value="Unassembled WGS sequence"/>
</dbReference>
<feature type="transmembrane region" description="Helical" evidence="5">
    <location>
        <begin position="305"/>
        <end position="331"/>
    </location>
</feature>
<dbReference type="GO" id="GO:0016020">
    <property type="term" value="C:membrane"/>
    <property type="evidence" value="ECO:0007669"/>
    <property type="project" value="UniProtKB-SubCell"/>
</dbReference>
<comment type="subcellular location">
    <subcellularLocation>
        <location evidence="1">Membrane</location>
        <topology evidence="1">Multi-pass membrane protein</topology>
    </subcellularLocation>
</comment>
<dbReference type="AlphaFoldDB" id="A0A1J8PXZ6"/>
<keyword evidence="7" id="KW-1185">Reference proteome</keyword>
<dbReference type="OrthoDB" id="3026777at2759"/>
<dbReference type="PANTHER" id="PTHR23507">
    <property type="entry name" value="ZGC:174356"/>
    <property type="match status" value="1"/>
</dbReference>
<dbReference type="InterPro" id="IPR036259">
    <property type="entry name" value="MFS_trans_sf"/>
</dbReference>
<comment type="caution">
    <text evidence="6">The sequence shown here is derived from an EMBL/GenBank/DDBJ whole genome shotgun (WGS) entry which is preliminary data.</text>
</comment>
<dbReference type="Gene3D" id="1.20.1250.20">
    <property type="entry name" value="MFS general substrate transporter like domains"/>
    <property type="match status" value="1"/>
</dbReference>
<evidence type="ECO:0008006" key="8">
    <source>
        <dbReference type="Google" id="ProtNLM"/>
    </source>
</evidence>
<evidence type="ECO:0000256" key="3">
    <source>
        <dbReference type="ARBA" id="ARBA00022989"/>
    </source>
</evidence>
<evidence type="ECO:0000256" key="5">
    <source>
        <dbReference type="SAM" id="Phobius"/>
    </source>
</evidence>
<organism evidence="6 7">
    <name type="scientific">Rhizopogon vesiculosus</name>
    <dbReference type="NCBI Taxonomy" id="180088"/>
    <lineage>
        <taxon>Eukaryota</taxon>
        <taxon>Fungi</taxon>
        <taxon>Dikarya</taxon>
        <taxon>Basidiomycota</taxon>
        <taxon>Agaricomycotina</taxon>
        <taxon>Agaricomycetes</taxon>
        <taxon>Agaricomycetidae</taxon>
        <taxon>Boletales</taxon>
        <taxon>Suillineae</taxon>
        <taxon>Rhizopogonaceae</taxon>
        <taxon>Rhizopogon</taxon>
    </lineage>
</organism>
<keyword evidence="3 5" id="KW-1133">Transmembrane helix</keyword>
<evidence type="ECO:0000256" key="2">
    <source>
        <dbReference type="ARBA" id="ARBA00022692"/>
    </source>
</evidence>
<dbReference type="Pfam" id="PF07690">
    <property type="entry name" value="MFS_1"/>
    <property type="match status" value="2"/>
</dbReference>
<evidence type="ECO:0000256" key="4">
    <source>
        <dbReference type="ARBA" id="ARBA00023136"/>
    </source>
</evidence>
<feature type="transmembrane region" description="Helical" evidence="5">
    <location>
        <begin position="222"/>
        <end position="243"/>
    </location>
</feature>